<proteinExistence type="predicted"/>
<reference evidence="2" key="2">
    <citation type="submission" date="2021-09" db="EMBL/GenBank/DDBJ databases">
        <authorList>
            <person name="Gilroy R."/>
        </authorList>
    </citation>
    <scope>NUCLEOTIDE SEQUENCE</scope>
    <source>
        <strain evidence="2">CHK175-13533</strain>
    </source>
</reference>
<feature type="domain" description="Acyl-protein synthetase LuxE" evidence="1">
    <location>
        <begin position="68"/>
        <end position="260"/>
    </location>
</feature>
<name>A0A9D2VFW5_9BURK</name>
<dbReference type="RefSeq" id="WP_276830492.1">
    <property type="nucleotide sequence ID" value="NZ_DYTQ01000053.1"/>
</dbReference>
<reference evidence="2" key="1">
    <citation type="journal article" date="2021" name="PeerJ">
        <title>Extensive microbial diversity within the chicken gut microbiome revealed by metagenomics and culture.</title>
        <authorList>
            <person name="Gilroy R."/>
            <person name="Ravi A."/>
            <person name="Getino M."/>
            <person name="Pursley I."/>
            <person name="Horton D.L."/>
            <person name="Alikhan N.F."/>
            <person name="Baker D."/>
            <person name="Gharbi K."/>
            <person name="Hall N."/>
            <person name="Watson M."/>
            <person name="Adriaenssens E.M."/>
            <person name="Foster-Nyarko E."/>
            <person name="Jarju S."/>
            <person name="Secka A."/>
            <person name="Antonio M."/>
            <person name="Oren A."/>
            <person name="Chaudhuri R.R."/>
            <person name="La Ragione R."/>
            <person name="Hildebrand F."/>
            <person name="Pallen M.J."/>
        </authorList>
    </citation>
    <scope>NUCLEOTIDE SEQUENCE</scope>
    <source>
        <strain evidence="2">CHK175-13533</strain>
    </source>
</reference>
<evidence type="ECO:0000313" key="2">
    <source>
        <dbReference type="EMBL" id="HJH23805.1"/>
    </source>
</evidence>
<evidence type="ECO:0000259" key="1">
    <source>
        <dbReference type="Pfam" id="PF04443"/>
    </source>
</evidence>
<dbReference type="GO" id="GO:0047474">
    <property type="term" value="F:long-chain fatty acid--protein ligase activity"/>
    <property type="evidence" value="ECO:0007669"/>
    <property type="project" value="InterPro"/>
</dbReference>
<dbReference type="GO" id="GO:0008218">
    <property type="term" value="P:bioluminescence"/>
    <property type="evidence" value="ECO:0007669"/>
    <property type="project" value="InterPro"/>
</dbReference>
<accession>A0A9D2VFW5</accession>
<dbReference type="AlphaFoldDB" id="A0A9D2VFW5"/>
<sequence length="266" mass="29497">TTQNVRGRNYHPDTTVYDLSMRLYFKERFMADQDRIQMGVIFPTAHSLPNSSLAHYLGLALTHFGTEGSRYFIDEKGLQIDALCAHIESAIANNEPYALLGASYSFVHLVDELQQRQCRFQLPTGSRLFDTGGFKGQSRDIELSEFYAGLYEVFGVAPNQCINMYGMTELSSQLYDNGNHDLPSVKSGPHWTRFRLVDPLTGTDVPQGEAGVVVHYDLANYNSVAALLTEDLGLAKDDGFQLLGRVAGAEAKGCSLAMEHFLQAVQ</sequence>
<gene>
    <name evidence="2" type="ORF">K8U84_04550</name>
</gene>
<organism evidence="2 3">
    <name type="scientific">Paenalcaligenes hominis</name>
    <dbReference type="NCBI Taxonomy" id="643674"/>
    <lineage>
        <taxon>Bacteria</taxon>
        <taxon>Pseudomonadati</taxon>
        <taxon>Pseudomonadota</taxon>
        <taxon>Betaproteobacteria</taxon>
        <taxon>Burkholderiales</taxon>
        <taxon>Alcaligenaceae</taxon>
        <taxon>Paenalcaligenes</taxon>
    </lineage>
</organism>
<dbReference type="Proteomes" id="UP000700248">
    <property type="component" value="Unassembled WGS sequence"/>
</dbReference>
<dbReference type="InterPro" id="IPR007534">
    <property type="entry name" value="LuxE"/>
</dbReference>
<evidence type="ECO:0000313" key="3">
    <source>
        <dbReference type="Proteomes" id="UP000700248"/>
    </source>
</evidence>
<dbReference type="SUPFAM" id="SSF56801">
    <property type="entry name" value="Acetyl-CoA synthetase-like"/>
    <property type="match status" value="1"/>
</dbReference>
<dbReference type="Pfam" id="PF04443">
    <property type="entry name" value="LuxE"/>
    <property type="match status" value="1"/>
</dbReference>
<feature type="non-terminal residue" evidence="2">
    <location>
        <position position="1"/>
    </location>
</feature>
<comment type="caution">
    <text evidence="2">The sequence shown here is derived from an EMBL/GenBank/DDBJ whole genome shotgun (WGS) entry which is preliminary data.</text>
</comment>
<protein>
    <submittedName>
        <fullName evidence="2">Long-chain fatty acid--CoA ligase</fullName>
    </submittedName>
</protein>
<keyword evidence="2" id="KW-0436">Ligase</keyword>
<dbReference type="EMBL" id="DYTQ01000053">
    <property type="protein sequence ID" value="HJH23805.1"/>
    <property type="molecule type" value="Genomic_DNA"/>
</dbReference>